<keyword evidence="2" id="KW-1185">Reference proteome</keyword>
<protein>
    <submittedName>
        <fullName evidence="1">Uncharacterized protein</fullName>
    </submittedName>
</protein>
<accession>A0AAD3SMD9</accession>
<sequence>MCRPLDGSSRGRVAQQRFSGFNQVNLKLWLLPQPAQTHPQQGNSTGRTDADDMLPEAKEKLPIKIQRKLRFEHDWKIQSLIVTGCKVCLCSAGPLVRLPPSRVEGSTFVRVTTSTLITCKVDLKFLTRSISELGLPP</sequence>
<comment type="caution">
    <text evidence="1">The sequence shown here is derived from an EMBL/GenBank/DDBJ whole genome shotgun (WGS) entry which is preliminary data.</text>
</comment>
<dbReference type="EMBL" id="BSYO01000014">
    <property type="protein sequence ID" value="GMH14420.1"/>
    <property type="molecule type" value="Genomic_DNA"/>
</dbReference>
<name>A0AAD3SMD9_NEPGR</name>
<dbReference type="AlphaFoldDB" id="A0AAD3SMD9"/>
<organism evidence="1 2">
    <name type="scientific">Nepenthes gracilis</name>
    <name type="common">Slender pitcher plant</name>
    <dbReference type="NCBI Taxonomy" id="150966"/>
    <lineage>
        <taxon>Eukaryota</taxon>
        <taxon>Viridiplantae</taxon>
        <taxon>Streptophyta</taxon>
        <taxon>Embryophyta</taxon>
        <taxon>Tracheophyta</taxon>
        <taxon>Spermatophyta</taxon>
        <taxon>Magnoliopsida</taxon>
        <taxon>eudicotyledons</taxon>
        <taxon>Gunneridae</taxon>
        <taxon>Pentapetalae</taxon>
        <taxon>Caryophyllales</taxon>
        <taxon>Nepenthaceae</taxon>
        <taxon>Nepenthes</taxon>
    </lineage>
</organism>
<gene>
    <name evidence="1" type="ORF">Nepgr_016261</name>
</gene>
<proteinExistence type="predicted"/>
<dbReference type="Proteomes" id="UP001279734">
    <property type="component" value="Unassembled WGS sequence"/>
</dbReference>
<reference evidence="1" key="1">
    <citation type="submission" date="2023-05" db="EMBL/GenBank/DDBJ databases">
        <title>Nepenthes gracilis genome sequencing.</title>
        <authorList>
            <person name="Fukushima K."/>
        </authorList>
    </citation>
    <scope>NUCLEOTIDE SEQUENCE</scope>
    <source>
        <strain evidence="1">SING2019-196</strain>
    </source>
</reference>
<evidence type="ECO:0000313" key="1">
    <source>
        <dbReference type="EMBL" id="GMH14420.1"/>
    </source>
</evidence>
<evidence type="ECO:0000313" key="2">
    <source>
        <dbReference type="Proteomes" id="UP001279734"/>
    </source>
</evidence>